<accession>A0AAV5EF57</accession>
<reference evidence="1" key="2">
    <citation type="submission" date="2021-12" db="EMBL/GenBank/DDBJ databases">
        <title>Resequencing data analysis of finger millet.</title>
        <authorList>
            <person name="Hatakeyama M."/>
            <person name="Aluri S."/>
            <person name="Balachadran M.T."/>
            <person name="Sivarajan S.R."/>
            <person name="Poveda L."/>
            <person name="Shimizu-Inatsugi R."/>
            <person name="Schlapbach R."/>
            <person name="Sreeman S.M."/>
            <person name="Shimizu K.K."/>
        </authorList>
    </citation>
    <scope>NUCLEOTIDE SEQUENCE</scope>
</reference>
<dbReference type="AlphaFoldDB" id="A0AAV5EF57"/>
<dbReference type="Proteomes" id="UP001054889">
    <property type="component" value="Unassembled WGS sequence"/>
</dbReference>
<evidence type="ECO:0000313" key="1">
    <source>
        <dbReference type="EMBL" id="GJN21096.1"/>
    </source>
</evidence>
<protein>
    <submittedName>
        <fullName evidence="1">Uncharacterized protein</fullName>
    </submittedName>
</protein>
<dbReference type="EMBL" id="BQKI01000075">
    <property type="protein sequence ID" value="GJN21096.1"/>
    <property type="molecule type" value="Genomic_DNA"/>
</dbReference>
<proteinExistence type="predicted"/>
<organism evidence="1 2">
    <name type="scientific">Eleusine coracana subsp. coracana</name>
    <dbReference type="NCBI Taxonomy" id="191504"/>
    <lineage>
        <taxon>Eukaryota</taxon>
        <taxon>Viridiplantae</taxon>
        <taxon>Streptophyta</taxon>
        <taxon>Embryophyta</taxon>
        <taxon>Tracheophyta</taxon>
        <taxon>Spermatophyta</taxon>
        <taxon>Magnoliopsida</taxon>
        <taxon>Liliopsida</taxon>
        <taxon>Poales</taxon>
        <taxon>Poaceae</taxon>
        <taxon>PACMAD clade</taxon>
        <taxon>Chloridoideae</taxon>
        <taxon>Cynodonteae</taxon>
        <taxon>Eleusininae</taxon>
        <taxon>Eleusine</taxon>
    </lineage>
</organism>
<name>A0AAV5EF57_ELECO</name>
<keyword evidence="2" id="KW-1185">Reference proteome</keyword>
<gene>
    <name evidence="1" type="primary">gb08544</name>
    <name evidence="1" type="ORF">PR202_gb08544</name>
</gene>
<sequence>MSSSPSLPWIGWERLVVVAATPRSGKPSLPRAFVDLLRSSSTSLPWIITDHKAIDCRGSTRSRGASLSWIVEEQRANGPVAPDAI</sequence>
<evidence type="ECO:0000313" key="2">
    <source>
        <dbReference type="Proteomes" id="UP001054889"/>
    </source>
</evidence>
<comment type="caution">
    <text evidence="1">The sequence shown here is derived from an EMBL/GenBank/DDBJ whole genome shotgun (WGS) entry which is preliminary data.</text>
</comment>
<reference evidence="1" key="1">
    <citation type="journal article" date="2018" name="DNA Res.">
        <title>Multiple hybrid de novo genome assembly of finger millet, an orphan allotetraploid crop.</title>
        <authorList>
            <person name="Hatakeyama M."/>
            <person name="Aluri S."/>
            <person name="Balachadran M.T."/>
            <person name="Sivarajan S.R."/>
            <person name="Patrignani A."/>
            <person name="Gruter S."/>
            <person name="Poveda L."/>
            <person name="Shimizu-Inatsugi R."/>
            <person name="Baeten J."/>
            <person name="Francoijs K.J."/>
            <person name="Nataraja K.N."/>
            <person name="Reddy Y.A.N."/>
            <person name="Phadnis S."/>
            <person name="Ravikumar R.L."/>
            <person name="Schlapbach R."/>
            <person name="Sreeman S.M."/>
            <person name="Shimizu K.K."/>
        </authorList>
    </citation>
    <scope>NUCLEOTIDE SEQUENCE</scope>
</reference>